<keyword evidence="2" id="KW-1185">Reference proteome</keyword>
<reference evidence="1 2" key="1">
    <citation type="submission" date="2014-02" db="EMBL/GenBank/DDBJ databases">
        <title>Draft genome sequence of Lysinibacillus massiliensis CCUG 49529.</title>
        <authorList>
            <person name="Zhang F."/>
            <person name="Wang G."/>
            <person name="Zhang L."/>
        </authorList>
    </citation>
    <scope>NUCLEOTIDE SEQUENCE [LARGE SCALE GENOMIC DNA]</scope>
    <source>
        <strain evidence="1 2">CCUG 49529</strain>
    </source>
</reference>
<dbReference type="Proteomes" id="UP000030595">
    <property type="component" value="Unassembled WGS sequence"/>
</dbReference>
<organism evidence="1 2">
    <name type="scientific">Ureibacillus massiliensis 4400831 = CIP 108448 = CCUG 49529</name>
    <dbReference type="NCBI Taxonomy" id="1211035"/>
    <lineage>
        <taxon>Bacteria</taxon>
        <taxon>Bacillati</taxon>
        <taxon>Bacillota</taxon>
        <taxon>Bacilli</taxon>
        <taxon>Bacillales</taxon>
        <taxon>Caryophanaceae</taxon>
        <taxon>Ureibacillus</taxon>
    </lineage>
</organism>
<dbReference type="Gene3D" id="3.40.50.300">
    <property type="entry name" value="P-loop containing nucleotide triphosphate hydrolases"/>
    <property type="match status" value="1"/>
</dbReference>
<evidence type="ECO:0000313" key="2">
    <source>
        <dbReference type="Proteomes" id="UP000030595"/>
    </source>
</evidence>
<proteinExistence type="predicted"/>
<accession>A0A0A3J5T7</accession>
<sequence length="358" mass="41258">MNGTITHFYGRALTGQGMKNVYKELMNEANKVYLLKGGHGFKISKLLTEIGSQYHNKNANIEYFHDPLFENTVEAIYVKEPYNLLFLYAVDSSLENVSVNCDMKEISLDDCLDSEKMTRNRQQFEKFAEEKQKWHDKCFKALANALTIHDDWEVETRRHMDWNGLNKKIEQFFKDIFQNKPLNREGSETHRILGTLTPAGARDTVPSITQSIEKRYFIKGYPGTGKSSMMKNLAKEALKSGYDVQKVWCGLDANSIDMVIIPELNFCIFDSTEPHVYFPDTNRNGDQIFDIAQFCHPTEVEEENIKSIVSKYRATMHDAVAYANLYAEAERGIREMIDDAIDTEKFKTKTNFLIEGKL</sequence>
<dbReference type="EMBL" id="JPVQ01000001">
    <property type="protein sequence ID" value="KGR92384.1"/>
    <property type="molecule type" value="Genomic_DNA"/>
</dbReference>
<evidence type="ECO:0008006" key="3">
    <source>
        <dbReference type="Google" id="ProtNLM"/>
    </source>
</evidence>
<name>A0A0A3J5T7_9BACL</name>
<comment type="caution">
    <text evidence="1">The sequence shown here is derived from an EMBL/GenBank/DDBJ whole genome shotgun (WGS) entry which is preliminary data.</text>
</comment>
<gene>
    <name evidence="1" type="ORF">CD30_00805</name>
</gene>
<evidence type="ECO:0000313" key="1">
    <source>
        <dbReference type="EMBL" id="KGR92384.1"/>
    </source>
</evidence>
<dbReference type="eggNOG" id="COG1161">
    <property type="taxonomic scope" value="Bacteria"/>
</dbReference>
<protein>
    <recommendedName>
        <fullName evidence="3">Nucleotide kinase</fullName>
    </recommendedName>
</protein>
<dbReference type="AlphaFoldDB" id="A0A0A3J5T7"/>
<dbReference type="SUPFAM" id="SSF52540">
    <property type="entry name" value="P-loop containing nucleoside triphosphate hydrolases"/>
    <property type="match status" value="1"/>
</dbReference>
<dbReference type="InterPro" id="IPR027417">
    <property type="entry name" value="P-loop_NTPase"/>
</dbReference>